<keyword evidence="2" id="KW-1133">Transmembrane helix</keyword>
<dbReference type="AlphaFoldDB" id="A0A8J7U253"/>
<comment type="caution">
    <text evidence="3">The sequence shown here is derived from an EMBL/GenBank/DDBJ whole genome shotgun (WGS) entry which is preliminary data.</text>
</comment>
<reference evidence="3" key="1">
    <citation type="submission" date="2021-03" db="EMBL/GenBank/DDBJ databases">
        <authorList>
            <person name="Wang G."/>
        </authorList>
    </citation>
    <scope>NUCLEOTIDE SEQUENCE</scope>
    <source>
        <strain evidence="3">KCTC 12899</strain>
    </source>
</reference>
<protein>
    <recommendedName>
        <fullName evidence="5">Fimbrial assembly protein</fullName>
    </recommendedName>
</protein>
<gene>
    <name evidence="3" type="ORF">J3U88_00500</name>
</gene>
<sequence length="289" mass="32299">MPHDKSFRFKYFLGHLVISTLAVSILLVLVVSQWFPDFLFWTEGAYFAFGTLLAVDVVLGPALTLLVARPDKPKRELFTDLSLIGLFQVAAFSYGSYILYSERPLFMVVSGRFESKNIAFLKNADITMERFANFPGKAPYYVALRPVETDEERVQYMENMMSSQPTASTKIYAPFKEHFALTKRANGLDLEKVWNDFPGFQEPMQAAISRHQGTDLVWFGYKGAMSNGVIAFNEQGDFVTFVHTDQAPIAMNRPEKNAEAAEAAEETAPMEEAAPTESAAPAEETKGAN</sequence>
<evidence type="ECO:0000313" key="4">
    <source>
        <dbReference type="Proteomes" id="UP000664417"/>
    </source>
</evidence>
<keyword evidence="4" id="KW-1185">Reference proteome</keyword>
<feature type="transmembrane region" description="Helical" evidence="2">
    <location>
        <begin position="80"/>
        <end position="100"/>
    </location>
</feature>
<proteinExistence type="predicted"/>
<dbReference type="Proteomes" id="UP000664417">
    <property type="component" value="Unassembled WGS sequence"/>
</dbReference>
<organism evidence="3 4">
    <name type="scientific">Acanthopleuribacter pedis</name>
    <dbReference type="NCBI Taxonomy" id="442870"/>
    <lineage>
        <taxon>Bacteria</taxon>
        <taxon>Pseudomonadati</taxon>
        <taxon>Acidobacteriota</taxon>
        <taxon>Holophagae</taxon>
        <taxon>Acanthopleuribacterales</taxon>
        <taxon>Acanthopleuribacteraceae</taxon>
        <taxon>Acanthopleuribacter</taxon>
    </lineage>
</organism>
<feature type="transmembrane region" description="Helical" evidence="2">
    <location>
        <begin position="12"/>
        <end position="35"/>
    </location>
</feature>
<feature type="compositionally biased region" description="Low complexity" evidence="1">
    <location>
        <begin position="270"/>
        <end position="282"/>
    </location>
</feature>
<feature type="region of interest" description="Disordered" evidence="1">
    <location>
        <begin position="250"/>
        <end position="289"/>
    </location>
</feature>
<dbReference type="RefSeq" id="WP_207856154.1">
    <property type="nucleotide sequence ID" value="NZ_JAFREP010000001.1"/>
</dbReference>
<feature type="transmembrane region" description="Helical" evidence="2">
    <location>
        <begin position="47"/>
        <end position="68"/>
    </location>
</feature>
<keyword evidence="2" id="KW-0812">Transmembrane</keyword>
<evidence type="ECO:0008006" key="5">
    <source>
        <dbReference type="Google" id="ProtNLM"/>
    </source>
</evidence>
<accession>A0A8J7U253</accession>
<evidence type="ECO:0000313" key="3">
    <source>
        <dbReference type="EMBL" id="MBO1316918.1"/>
    </source>
</evidence>
<dbReference type="EMBL" id="JAFREP010000001">
    <property type="protein sequence ID" value="MBO1316918.1"/>
    <property type="molecule type" value="Genomic_DNA"/>
</dbReference>
<keyword evidence="2" id="KW-0472">Membrane</keyword>
<evidence type="ECO:0000256" key="1">
    <source>
        <dbReference type="SAM" id="MobiDB-lite"/>
    </source>
</evidence>
<evidence type="ECO:0000256" key="2">
    <source>
        <dbReference type="SAM" id="Phobius"/>
    </source>
</evidence>
<name>A0A8J7U253_9BACT</name>